<dbReference type="AlphaFoldDB" id="A0A6L2ZVB1"/>
<dbReference type="Proteomes" id="UP000504756">
    <property type="component" value="Unassembled WGS sequence"/>
</dbReference>
<evidence type="ECO:0000313" key="1">
    <source>
        <dbReference type="EMBL" id="GFO51989.1"/>
    </source>
</evidence>
<comment type="caution">
    <text evidence="1">The sequence shown here is derived from an EMBL/GenBank/DDBJ whole genome shotgun (WGS) entry which is preliminary data.</text>
</comment>
<reference evidence="1 2" key="1">
    <citation type="submission" date="2020-06" db="EMBL/GenBank/DDBJ databases">
        <title>Draft genome sequence of Lactic acid bacteria from Okinawan-style tofu.</title>
        <authorList>
            <person name="Takara I."/>
            <person name="Ikematsu S."/>
        </authorList>
    </citation>
    <scope>NUCLEOTIDE SEQUENCE [LARGE SCALE GENOMIC DNA]</scope>
    <source>
        <strain evidence="2">lg38</strain>
    </source>
</reference>
<organism evidence="1 2">
    <name type="scientific">Lactococcus garvieae</name>
    <dbReference type="NCBI Taxonomy" id="1363"/>
    <lineage>
        <taxon>Bacteria</taxon>
        <taxon>Bacillati</taxon>
        <taxon>Bacillota</taxon>
        <taxon>Bacilli</taxon>
        <taxon>Lactobacillales</taxon>
        <taxon>Streptococcaceae</taxon>
        <taxon>Lactococcus</taxon>
    </lineage>
</organism>
<accession>A0A6L2ZVB1</accession>
<dbReference type="EMBL" id="BLXU01000007">
    <property type="protein sequence ID" value="GFO51989.1"/>
    <property type="molecule type" value="Genomic_DNA"/>
</dbReference>
<gene>
    <name evidence="1" type="ORF">ikelab_12640</name>
</gene>
<protein>
    <submittedName>
        <fullName evidence="1">Uncharacterized protein</fullName>
    </submittedName>
</protein>
<name>A0A6L2ZVB1_9LACT</name>
<evidence type="ECO:0000313" key="2">
    <source>
        <dbReference type="Proteomes" id="UP000504756"/>
    </source>
</evidence>
<sequence>MKSEFILRKEIIIEKIIIGMSTSDETGSVLPEMYSPKTGKRIPNKIHQIKKIPKEINW</sequence>
<proteinExistence type="predicted"/>